<dbReference type="InterPro" id="IPR003593">
    <property type="entry name" value="AAA+_ATPase"/>
</dbReference>
<gene>
    <name evidence="8" type="ORF">LTR62_000651</name>
</gene>
<dbReference type="GO" id="GO:0005694">
    <property type="term" value="C:chromosome"/>
    <property type="evidence" value="ECO:0007669"/>
    <property type="project" value="TreeGrafter"/>
</dbReference>
<dbReference type="InterPro" id="IPR058249">
    <property type="entry name" value="Pch2_C"/>
</dbReference>
<evidence type="ECO:0000256" key="6">
    <source>
        <dbReference type="SAM" id="MobiDB-lite"/>
    </source>
</evidence>
<evidence type="ECO:0000259" key="7">
    <source>
        <dbReference type="SMART" id="SM00382"/>
    </source>
</evidence>
<evidence type="ECO:0000256" key="4">
    <source>
        <dbReference type="ARBA" id="ARBA00023254"/>
    </source>
</evidence>
<dbReference type="GO" id="GO:0016887">
    <property type="term" value="F:ATP hydrolysis activity"/>
    <property type="evidence" value="ECO:0007669"/>
    <property type="project" value="InterPro"/>
</dbReference>
<dbReference type="Pfam" id="PF00004">
    <property type="entry name" value="AAA"/>
    <property type="match status" value="1"/>
</dbReference>
<evidence type="ECO:0000313" key="8">
    <source>
        <dbReference type="EMBL" id="KAK5107837.1"/>
    </source>
</evidence>
<sequence length="459" mass="50692">MSIQDTTLLRPTLHVEVAVSVLPTKADRARKLRDELKAWFVNSHESVALGRAVLPKPDYDFPDVTLVDIADYTGPPSGTGYHNVLELDLDLQVYVLQPPNLEDDNRRAITQTTEPELPHFRILVLPNVALKDEWSSLVFEDALPSRLLRYLVRMVAMMKQQGLNLATFNWNRLCLLHGPPGSGKSTLCRALAQKLSIRLGRTFTKSVLIEVNTNGMLSKYFGESGKLITSTFDNICSTAADSHTLVCVVMDEIETIAGRRERSTTGGECTDGLRATNQLLTALDRVRHLPNVLILCTSNLVTEIDQAFLDRVDIKQHIPSPSPEAVYEILRSCVNEMVRSHLIDTTPSSASKKRTRASTANSSPPPPDLVPVPSLSETHLYHLNSPTSPGARMWSLAQRCRGFSGRTLRRLPILGLAMYTWGGHISLSDAVSALEAAIEQELKVKMTVEGKGEEVVVGE</sequence>
<dbReference type="Proteomes" id="UP001310890">
    <property type="component" value="Unassembled WGS sequence"/>
</dbReference>
<protein>
    <recommendedName>
        <fullName evidence="7">AAA+ ATPase domain-containing protein</fullName>
    </recommendedName>
</protein>
<keyword evidence="2 5" id="KW-0547">Nucleotide-binding</keyword>
<dbReference type="PANTHER" id="PTHR45991:SF1">
    <property type="entry name" value="PACHYTENE CHECKPOINT PROTEIN 2 HOMOLOG"/>
    <property type="match status" value="1"/>
</dbReference>
<dbReference type="SMART" id="SM00382">
    <property type="entry name" value="AAA"/>
    <property type="match status" value="1"/>
</dbReference>
<dbReference type="EMBL" id="JAVRRL010000105">
    <property type="protein sequence ID" value="KAK5107837.1"/>
    <property type="molecule type" value="Genomic_DNA"/>
</dbReference>
<proteinExistence type="inferred from homology"/>
<dbReference type="InterPro" id="IPR027417">
    <property type="entry name" value="P-loop_NTPase"/>
</dbReference>
<dbReference type="PANTHER" id="PTHR45991">
    <property type="entry name" value="PACHYTENE CHECKPOINT PROTEIN 2"/>
    <property type="match status" value="1"/>
</dbReference>
<evidence type="ECO:0000256" key="1">
    <source>
        <dbReference type="ARBA" id="ARBA00007271"/>
    </source>
</evidence>
<keyword evidence="4" id="KW-0469">Meiosis</keyword>
<dbReference type="SUPFAM" id="SSF52540">
    <property type="entry name" value="P-loop containing nucleoside triphosphate hydrolases"/>
    <property type="match status" value="1"/>
</dbReference>
<comment type="caution">
    <text evidence="8">The sequence shown here is derived from an EMBL/GenBank/DDBJ whole genome shotgun (WGS) entry which is preliminary data.</text>
</comment>
<dbReference type="GO" id="GO:0007131">
    <property type="term" value="P:reciprocal meiotic recombination"/>
    <property type="evidence" value="ECO:0007669"/>
    <property type="project" value="TreeGrafter"/>
</dbReference>
<dbReference type="GO" id="GO:0005524">
    <property type="term" value="F:ATP binding"/>
    <property type="evidence" value="ECO:0007669"/>
    <property type="project" value="UniProtKB-KW"/>
</dbReference>
<feature type="region of interest" description="Disordered" evidence="6">
    <location>
        <begin position="344"/>
        <end position="370"/>
    </location>
</feature>
<dbReference type="AlphaFoldDB" id="A0AAN7T9Z7"/>
<name>A0AAN7T9Z7_9PEZI</name>
<evidence type="ECO:0000256" key="3">
    <source>
        <dbReference type="ARBA" id="ARBA00022840"/>
    </source>
</evidence>
<dbReference type="InterPro" id="IPR044539">
    <property type="entry name" value="Pch2-like"/>
</dbReference>
<evidence type="ECO:0000313" key="9">
    <source>
        <dbReference type="Proteomes" id="UP001310890"/>
    </source>
</evidence>
<feature type="domain" description="AAA+ ATPase" evidence="7">
    <location>
        <begin position="170"/>
        <end position="322"/>
    </location>
</feature>
<dbReference type="GO" id="GO:0051598">
    <property type="term" value="P:meiotic recombination checkpoint signaling"/>
    <property type="evidence" value="ECO:0007669"/>
    <property type="project" value="TreeGrafter"/>
</dbReference>
<keyword evidence="3 5" id="KW-0067">ATP-binding</keyword>
<evidence type="ECO:0000256" key="5">
    <source>
        <dbReference type="RuleBase" id="RU003651"/>
    </source>
</evidence>
<dbReference type="Gene3D" id="3.40.50.300">
    <property type="entry name" value="P-loop containing nucleotide triphosphate hydrolases"/>
    <property type="match status" value="1"/>
</dbReference>
<comment type="similarity">
    <text evidence="1">Belongs to the AAA ATPase family. PCH2 subfamily.</text>
</comment>
<dbReference type="PROSITE" id="PS00674">
    <property type="entry name" value="AAA"/>
    <property type="match status" value="1"/>
</dbReference>
<dbReference type="InterPro" id="IPR003960">
    <property type="entry name" value="ATPase_AAA_CS"/>
</dbReference>
<dbReference type="InterPro" id="IPR003959">
    <property type="entry name" value="ATPase_AAA_core"/>
</dbReference>
<evidence type="ECO:0000256" key="2">
    <source>
        <dbReference type="ARBA" id="ARBA00022741"/>
    </source>
</evidence>
<dbReference type="GO" id="GO:0005634">
    <property type="term" value="C:nucleus"/>
    <property type="evidence" value="ECO:0007669"/>
    <property type="project" value="TreeGrafter"/>
</dbReference>
<reference evidence="8" key="1">
    <citation type="submission" date="2023-08" db="EMBL/GenBank/DDBJ databases">
        <title>Black Yeasts Isolated from many extreme environments.</title>
        <authorList>
            <person name="Coleine C."/>
            <person name="Stajich J.E."/>
            <person name="Selbmann L."/>
        </authorList>
    </citation>
    <scope>NUCLEOTIDE SEQUENCE</scope>
    <source>
        <strain evidence="8">CCFEE 5401</strain>
    </source>
</reference>
<organism evidence="8 9">
    <name type="scientific">Meristemomyces frigidus</name>
    <dbReference type="NCBI Taxonomy" id="1508187"/>
    <lineage>
        <taxon>Eukaryota</taxon>
        <taxon>Fungi</taxon>
        <taxon>Dikarya</taxon>
        <taxon>Ascomycota</taxon>
        <taxon>Pezizomycotina</taxon>
        <taxon>Dothideomycetes</taxon>
        <taxon>Dothideomycetidae</taxon>
        <taxon>Mycosphaerellales</taxon>
        <taxon>Teratosphaeriaceae</taxon>
        <taxon>Meristemomyces</taxon>
    </lineage>
</organism>
<dbReference type="Pfam" id="PF23242">
    <property type="entry name" value="AAA_lid_TRIP13_C"/>
    <property type="match status" value="1"/>
</dbReference>
<accession>A0AAN7T9Z7</accession>